<comment type="caution">
    <text evidence="4">The sequence shown here is derived from an EMBL/GenBank/DDBJ whole genome shotgun (WGS) entry which is preliminary data.</text>
</comment>
<dbReference type="SUPFAM" id="SSF47413">
    <property type="entry name" value="lambda repressor-like DNA-binding domains"/>
    <property type="match status" value="1"/>
</dbReference>
<dbReference type="PANTHER" id="PTHR46558:SF15">
    <property type="entry name" value="HELIX-TURN-HELIX DOMAIN PROTEIN"/>
    <property type="match status" value="1"/>
</dbReference>
<keyword evidence="2" id="KW-1133">Transmembrane helix</keyword>
<accession>A0A9D0Z4N7</accession>
<feature type="transmembrane region" description="Helical" evidence="2">
    <location>
        <begin position="100"/>
        <end position="120"/>
    </location>
</feature>
<dbReference type="Gene3D" id="1.10.260.40">
    <property type="entry name" value="lambda repressor-like DNA-binding domains"/>
    <property type="match status" value="1"/>
</dbReference>
<dbReference type="GO" id="GO:0003677">
    <property type="term" value="F:DNA binding"/>
    <property type="evidence" value="ECO:0007669"/>
    <property type="project" value="UniProtKB-KW"/>
</dbReference>
<proteinExistence type="predicted"/>
<dbReference type="InterPro" id="IPR001387">
    <property type="entry name" value="Cro/C1-type_HTH"/>
</dbReference>
<dbReference type="SMART" id="SM00530">
    <property type="entry name" value="HTH_XRE"/>
    <property type="match status" value="1"/>
</dbReference>
<evidence type="ECO:0000256" key="1">
    <source>
        <dbReference type="ARBA" id="ARBA00023125"/>
    </source>
</evidence>
<dbReference type="CDD" id="cd00093">
    <property type="entry name" value="HTH_XRE"/>
    <property type="match status" value="1"/>
</dbReference>
<dbReference type="Proteomes" id="UP000886874">
    <property type="component" value="Unassembled WGS sequence"/>
</dbReference>
<keyword evidence="2" id="KW-0472">Membrane</keyword>
<feature type="transmembrane region" description="Helical" evidence="2">
    <location>
        <begin position="157"/>
        <end position="175"/>
    </location>
</feature>
<name>A0A9D0Z4N7_9FIRM</name>
<evidence type="ECO:0000259" key="3">
    <source>
        <dbReference type="PROSITE" id="PS50943"/>
    </source>
</evidence>
<sequence length="235" mass="25678">MDAAKLGRFIAETRKARGMTQAQLGARLYVTDKTVSKWERGAGFPDIRTLEPLAEALEVSLVDLMRGERTETESIPVETAEAMLTETLALTRERRPVEYLLGWGAVAAFGVAVLLLLLLLLTNGKIVAYSVTSLCLGLGAWLIPLLSLTWGRPRGPWAVLGSLSLAAAAVAAQFFQIRDHVRLGDWSSLEDTIDALAWVVLLFLAAAVLLNVLSVLLEHRARCTPRSLDRGRRCS</sequence>
<evidence type="ECO:0000256" key="2">
    <source>
        <dbReference type="SAM" id="Phobius"/>
    </source>
</evidence>
<dbReference type="PANTHER" id="PTHR46558">
    <property type="entry name" value="TRACRIPTIONAL REGULATORY PROTEIN-RELATED-RELATED"/>
    <property type="match status" value="1"/>
</dbReference>
<feature type="transmembrane region" description="Helical" evidence="2">
    <location>
        <begin position="126"/>
        <end position="150"/>
    </location>
</feature>
<feature type="transmembrane region" description="Helical" evidence="2">
    <location>
        <begin position="195"/>
        <end position="217"/>
    </location>
</feature>
<feature type="domain" description="HTH cro/C1-type" evidence="3">
    <location>
        <begin position="10"/>
        <end position="64"/>
    </location>
</feature>
<dbReference type="Pfam" id="PF01381">
    <property type="entry name" value="HTH_3"/>
    <property type="match status" value="1"/>
</dbReference>
<dbReference type="PROSITE" id="PS50943">
    <property type="entry name" value="HTH_CROC1"/>
    <property type="match status" value="1"/>
</dbReference>
<dbReference type="AlphaFoldDB" id="A0A9D0Z4N7"/>
<evidence type="ECO:0000313" key="4">
    <source>
        <dbReference type="EMBL" id="HIQ69161.1"/>
    </source>
</evidence>
<protein>
    <submittedName>
        <fullName evidence="4">Helix-turn-helix transcriptional regulator</fullName>
    </submittedName>
</protein>
<keyword evidence="1" id="KW-0238">DNA-binding</keyword>
<evidence type="ECO:0000313" key="5">
    <source>
        <dbReference type="Proteomes" id="UP000886874"/>
    </source>
</evidence>
<reference evidence="4" key="2">
    <citation type="journal article" date="2021" name="PeerJ">
        <title>Extensive microbial diversity within the chicken gut microbiome revealed by metagenomics and culture.</title>
        <authorList>
            <person name="Gilroy R."/>
            <person name="Ravi A."/>
            <person name="Getino M."/>
            <person name="Pursley I."/>
            <person name="Horton D.L."/>
            <person name="Alikhan N.F."/>
            <person name="Baker D."/>
            <person name="Gharbi K."/>
            <person name="Hall N."/>
            <person name="Watson M."/>
            <person name="Adriaenssens E.M."/>
            <person name="Foster-Nyarko E."/>
            <person name="Jarju S."/>
            <person name="Secka A."/>
            <person name="Antonio M."/>
            <person name="Oren A."/>
            <person name="Chaudhuri R.R."/>
            <person name="La Ragione R."/>
            <person name="Hildebrand F."/>
            <person name="Pallen M.J."/>
        </authorList>
    </citation>
    <scope>NUCLEOTIDE SEQUENCE</scope>
    <source>
        <strain evidence="4">ChiSjej2B20-13462</strain>
    </source>
</reference>
<organism evidence="4 5">
    <name type="scientific">Candidatus Avoscillospira stercorigallinarum</name>
    <dbReference type="NCBI Taxonomy" id="2840708"/>
    <lineage>
        <taxon>Bacteria</taxon>
        <taxon>Bacillati</taxon>
        <taxon>Bacillota</taxon>
        <taxon>Clostridia</taxon>
        <taxon>Eubacteriales</taxon>
        <taxon>Oscillospiraceae</taxon>
        <taxon>Oscillospiraceae incertae sedis</taxon>
        <taxon>Candidatus Avoscillospira</taxon>
    </lineage>
</organism>
<dbReference type="InterPro" id="IPR010982">
    <property type="entry name" value="Lambda_DNA-bd_dom_sf"/>
</dbReference>
<dbReference type="EMBL" id="DVFN01000033">
    <property type="protein sequence ID" value="HIQ69161.1"/>
    <property type="molecule type" value="Genomic_DNA"/>
</dbReference>
<gene>
    <name evidence="4" type="ORF">IAA67_02355</name>
</gene>
<reference evidence="4" key="1">
    <citation type="submission" date="2020-10" db="EMBL/GenBank/DDBJ databases">
        <authorList>
            <person name="Gilroy R."/>
        </authorList>
    </citation>
    <scope>NUCLEOTIDE SEQUENCE</scope>
    <source>
        <strain evidence="4">ChiSjej2B20-13462</strain>
    </source>
</reference>
<keyword evidence="2" id="KW-0812">Transmembrane</keyword>